<feature type="transmembrane region" description="Helical" evidence="6">
    <location>
        <begin position="188"/>
        <end position="210"/>
    </location>
</feature>
<feature type="transmembrane region" description="Helical" evidence="6">
    <location>
        <begin position="575"/>
        <end position="592"/>
    </location>
</feature>
<organism evidence="7 8">
    <name type="scientific">Candidatus Marsarchaeota G2 archaeon BE_D</name>
    <dbReference type="NCBI Taxonomy" id="1978158"/>
    <lineage>
        <taxon>Archaea</taxon>
        <taxon>Candidatus Marsarchaeota</taxon>
        <taxon>Candidatus Marsarchaeota group 2</taxon>
    </lineage>
</organism>
<feature type="transmembrane region" description="Helical" evidence="6">
    <location>
        <begin position="39"/>
        <end position="62"/>
    </location>
</feature>
<sequence>MSDTETRQAVNTGTQTTSTTNVAVEADRKLKRELSAFDLLGLSMGGIIGSGWLFAVNAAAAVAGPSVILSWIIGGILVLFVALVYAEISGMLPRSGAIVRYPHYTHGSYTGYIMGWAYLLSAVTVPTIEAEAVVGYAASYIPSLTQSVSTVFGTVTVLSPPGIAFAFALLVIFFFLNYAGIKVLGKTNTVVTVWKIVIPILTFIFLFAIFDKTNIGSLPGGFFPYGASSMFLAIPTAGIVFAYLGFRQALEYGGEAKNPQRDVPKATILSILIALAIYTILQIAYIGAIKWNVAGLNPGDWADLTKQSVPYSSGPLYTALSKSGLAALVAFSYVLLFDAYVSPSGTGWIYTGTGTRTFYGLATDGYFPSAFLHINKRGVPWISLIASFIVGIFFLLPFPSWYLLVGFISSATVFTYMMGGAGILVFRKTAPQITRPFRLPGAGALAPIAFIAAAMIVYWSGFTVLFFVFTAILAGLPLYYIFYAPKRLGVPRGVSVALGLVFWAIIGYLSYYGYQNIVYYFATVVSNGSITASQGANIQHAFLIYFPALAALTIVYTLIYQALAQPEKRRQVVSGWWLILFSLAIMLVSFYGAFGPLPVNGSTPIGFPLDNIIMIVVSAVFYVASYLSGYFTEDLKELLLVEGMGQQQKTQ</sequence>
<gene>
    <name evidence="7" type="ORF">B9Q04_04435</name>
</gene>
<feature type="transmembrane region" description="Helical" evidence="6">
    <location>
        <begin position="267"/>
        <end position="288"/>
    </location>
</feature>
<feature type="transmembrane region" description="Helical" evidence="6">
    <location>
        <begin position="542"/>
        <end position="563"/>
    </location>
</feature>
<dbReference type="InterPro" id="IPR002293">
    <property type="entry name" value="AA/rel_permease1"/>
</dbReference>
<comment type="subcellular location">
    <subcellularLocation>
        <location evidence="1">Membrane</location>
        <topology evidence="1">Multi-pass membrane protein</topology>
    </subcellularLocation>
</comment>
<feature type="transmembrane region" description="Helical" evidence="6">
    <location>
        <begin position="316"/>
        <end position="336"/>
    </location>
</feature>
<feature type="transmembrane region" description="Helical" evidence="6">
    <location>
        <begin position="378"/>
        <end position="396"/>
    </location>
</feature>
<dbReference type="EMBL" id="NEXF01000063">
    <property type="protein sequence ID" value="PSO08664.1"/>
    <property type="molecule type" value="Genomic_DNA"/>
</dbReference>
<feature type="transmembrane region" description="Helical" evidence="6">
    <location>
        <begin position="148"/>
        <end position="176"/>
    </location>
</feature>
<dbReference type="InterPro" id="IPR052962">
    <property type="entry name" value="AA_Transporter_AGT"/>
</dbReference>
<feature type="transmembrane region" description="Helical" evidence="6">
    <location>
        <begin position="222"/>
        <end position="246"/>
    </location>
</feature>
<comment type="caution">
    <text evidence="7">The sequence shown here is derived from an EMBL/GenBank/DDBJ whole genome shotgun (WGS) entry which is preliminary data.</text>
</comment>
<evidence type="ECO:0000256" key="5">
    <source>
        <dbReference type="SAM" id="MobiDB-lite"/>
    </source>
</evidence>
<proteinExistence type="predicted"/>
<evidence type="ECO:0000256" key="4">
    <source>
        <dbReference type="ARBA" id="ARBA00023136"/>
    </source>
</evidence>
<evidence type="ECO:0000256" key="3">
    <source>
        <dbReference type="ARBA" id="ARBA00022989"/>
    </source>
</evidence>
<dbReference type="Gene3D" id="1.20.1740.10">
    <property type="entry name" value="Amino acid/polyamine transporter I"/>
    <property type="match status" value="1"/>
</dbReference>
<dbReference type="AlphaFoldDB" id="A0A2R6CCN8"/>
<evidence type="ECO:0000256" key="2">
    <source>
        <dbReference type="ARBA" id="ARBA00022692"/>
    </source>
</evidence>
<feature type="region of interest" description="Disordered" evidence="5">
    <location>
        <begin position="1"/>
        <end position="20"/>
    </location>
</feature>
<accession>A0A2R6CCN8</accession>
<keyword evidence="4 6" id="KW-0472">Membrane</keyword>
<name>A0A2R6CCN8_9ARCH</name>
<feature type="transmembrane region" description="Helical" evidence="6">
    <location>
        <begin position="437"/>
        <end position="458"/>
    </location>
</feature>
<evidence type="ECO:0000313" key="8">
    <source>
        <dbReference type="Proteomes" id="UP000242015"/>
    </source>
</evidence>
<feature type="transmembrane region" description="Helical" evidence="6">
    <location>
        <begin position="612"/>
        <end position="631"/>
    </location>
</feature>
<dbReference type="Proteomes" id="UP000242015">
    <property type="component" value="Unassembled WGS sequence"/>
</dbReference>
<evidence type="ECO:0000256" key="1">
    <source>
        <dbReference type="ARBA" id="ARBA00004141"/>
    </source>
</evidence>
<dbReference type="PANTHER" id="PTHR47547:SF1">
    <property type="entry name" value="ASPARTATE-PROTON SYMPORTER"/>
    <property type="match status" value="1"/>
</dbReference>
<keyword evidence="3 6" id="KW-1133">Transmembrane helix</keyword>
<dbReference type="GO" id="GO:0016020">
    <property type="term" value="C:membrane"/>
    <property type="evidence" value="ECO:0007669"/>
    <property type="project" value="UniProtKB-SubCell"/>
</dbReference>
<evidence type="ECO:0000256" key="6">
    <source>
        <dbReference type="SAM" id="Phobius"/>
    </source>
</evidence>
<keyword evidence="2 6" id="KW-0812">Transmembrane</keyword>
<feature type="transmembrane region" description="Helical" evidence="6">
    <location>
        <begin position="402"/>
        <end position="425"/>
    </location>
</feature>
<protein>
    <recommendedName>
        <fullName evidence="9">Amino acid permease</fullName>
    </recommendedName>
</protein>
<evidence type="ECO:0000313" key="7">
    <source>
        <dbReference type="EMBL" id="PSO08664.1"/>
    </source>
</evidence>
<evidence type="ECO:0008006" key="9">
    <source>
        <dbReference type="Google" id="ProtNLM"/>
    </source>
</evidence>
<dbReference type="PANTHER" id="PTHR47547">
    <property type="match status" value="1"/>
</dbReference>
<reference evidence="7 8" key="1">
    <citation type="submission" date="2017-04" db="EMBL/GenBank/DDBJ databases">
        <title>Novel microbial lineages endemic to geothermal iron-oxide mats fill important gaps in the evolutionary history of Archaea.</title>
        <authorList>
            <person name="Jay Z.J."/>
            <person name="Beam J.P."/>
            <person name="Dlakic M."/>
            <person name="Rusch D.B."/>
            <person name="Kozubal M.A."/>
            <person name="Inskeep W.P."/>
        </authorList>
    </citation>
    <scope>NUCLEOTIDE SEQUENCE [LARGE SCALE GENOMIC DNA]</scope>
    <source>
        <strain evidence="7">BE_D</strain>
    </source>
</reference>
<dbReference type="GO" id="GO:0022857">
    <property type="term" value="F:transmembrane transporter activity"/>
    <property type="evidence" value="ECO:0007669"/>
    <property type="project" value="InterPro"/>
</dbReference>
<feature type="transmembrane region" description="Helical" evidence="6">
    <location>
        <begin position="68"/>
        <end position="88"/>
    </location>
</feature>
<feature type="transmembrane region" description="Helical" evidence="6">
    <location>
        <begin position="494"/>
        <end position="514"/>
    </location>
</feature>
<feature type="transmembrane region" description="Helical" evidence="6">
    <location>
        <begin position="109"/>
        <end position="128"/>
    </location>
</feature>
<feature type="transmembrane region" description="Helical" evidence="6">
    <location>
        <begin position="464"/>
        <end position="482"/>
    </location>
</feature>
<dbReference type="Pfam" id="PF13520">
    <property type="entry name" value="AA_permease_2"/>
    <property type="match status" value="1"/>
</dbReference>